<evidence type="ECO:0000256" key="1">
    <source>
        <dbReference type="SAM" id="Phobius"/>
    </source>
</evidence>
<comment type="caution">
    <text evidence="2">The sequence shown here is derived from an EMBL/GenBank/DDBJ whole genome shotgun (WGS) entry which is preliminary data.</text>
</comment>
<dbReference type="PANTHER" id="PTHR22943">
    <property type="entry name" value="7-TRANSMEMBRANE DOMAIN RECEPTOR C.ELEGANS"/>
    <property type="match status" value="1"/>
</dbReference>
<keyword evidence="1" id="KW-0472">Membrane</keyword>
<sequence length="99" mass="11229">MVYCTVSILRYLSQAKAISLRTRRLQYALFRTLTVQTIVPVVFLHANCGVTILLPLFGVDISMFDWISVACSCFPPFDALATILLMRDYRQTVCSMILC</sequence>
<evidence type="ECO:0008006" key="4">
    <source>
        <dbReference type="Google" id="ProtNLM"/>
    </source>
</evidence>
<gene>
    <name evidence="2" type="ORF">PMAYCL1PPCAC_19200</name>
</gene>
<accession>A0AAN5I2E7</accession>
<protein>
    <recommendedName>
        <fullName evidence="4">G protein-coupled receptor</fullName>
    </recommendedName>
</protein>
<evidence type="ECO:0000313" key="2">
    <source>
        <dbReference type="EMBL" id="GMR49005.1"/>
    </source>
</evidence>
<proteinExistence type="predicted"/>
<keyword evidence="1" id="KW-0812">Transmembrane</keyword>
<dbReference type="PANTHER" id="PTHR22943:SF248">
    <property type="entry name" value="SEVEN TM RECEPTOR"/>
    <property type="match status" value="1"/>
</dbReference>
<name>A0AAN5I2E7_9BILA</name>
<dbReference type="Pfam" id="PF10326">
    <property type="entry name" value="7TM_GPCR_Str"/>
    <property type="match status" value="1"/>
</dbReference>
<keyword evidence="3" id="KW-1185">Reference proteome</keyword>
<keyword evidence="1" id="KW-1133">Transmembrane helix</keyword>
<dbReference type="InterPro" id="IPR019428">
    <property type="entry name" value="7TM_GPCR_serpentine_rcpt_Str"/>
</dbReference>
<dbReference type="Proteomes" id="UP001328107">
    <property type="component" value="Unassembled WGS sequence"/>
</dbReference>
<dbReference type="EMBL" id="BTRK01000004">
    <property type="protein sequence ID" value="GMR49005.1"/>
    <property type="molecule type" value="Genomic_DNA"/>
</dbReference>
<dbReference type="AlphaFoldDB" id="A0AAN5I2E7"/>
<reference evidence="3" key="1">
    <citation type="submission" date="2022-10" db="EMBL/GenBank/DDBJ databases">
        <title>Genome assembly of Pristionchus species.</title>
        <authorList>
            <person name="Yoshida K."/>
            <person name="Sommer R.J."/>
        </authorList>
    </citation>
    <scope>NUCLEOTIDE SEQUENCE [LARGE SCALE GENOMIC DNA]</scope>
    <source>
        <strain evidence="3">RS5460</strain>
    </source>
</reference>
<feature type="transmembrane region" description="Helical" evidence="1">
    <location>
        <begin position="28"/>
        <end position="54"/>
    </location>
</feature>
<feature type="non-terminal residue" evidence="2">
    <location>
        <position position="99"/>
    </location>
</feature>
<organism evidence="2 3">
    <name type="scientific">Pristionchus mayeri</name>
    <dbReference type="NCBI Taxonomy" id="1317129"/>
    <lineage>
        <taxon>Eukaryota</taxon>
        <taxon>Metazoa</taxon>
        <taxon>Ecdysozoa</taxon>
        <taxon>Nematoda</taxon>
        <taxon>Chromadorea</taxon>
        <taxon>Rhabditida</taxon>
        <taxon>Rhabditina</taxon>
        <taxon>Diplogasteromorpha</taxon>
        <taxon>Diplogasteroidea</taxon>
        <taxon>Neodiplogasteridae</taxon>
        <taxon>Pristionchus</taxon>
    </lineage>
</organism>
<evidence type="ECO:0000313" key="3">
    <source>
        <dbReference type="Proteomes" id="UP001328107"/>
    </source>
</evidence>
<feature type="transmembrane region" description="Helical" evidence="1">
    <location>
        <begin position="66"/>
        <end position="86"/>
    </location>
</feature>